<sequence length="67" mass="7539">MANDPALTLPQVRAILRHNDLATTGRYLNARVEELFDALQAHYNRPRVERSIAPGYDPEDFKAVFGG</sequence>
<protein>
    <recommendedName>
        <fullName evidence="3">Integrase</fullName>
    </recommendedName>
</protein>
<evidence type="ECO:0008006" key="3">
    <source>
        <dbReference type="Google" id="ProtNLM"/>
    </source>
</evidence>
<accession>A0ABU0TCE3</accession>
<evidence type="ECO:0000313" key="2">
    <source>
        <dbReference type="Proteomes" id="UP001230328"/>
    </source>
</evidence>
<comment type="caution">
    <text evidence="1">The sequence shown here is derived from an EMBL/GenBank/DDBJ whole genome shotgun (WGS) entry which is preliminary data.</text>
</comment>
<keyword evidence="2" id="KW-1185">Reference proteome</keyword>
<evidence type="ECO:0000313" key="1">
    <source>
        <dbReference type="EMBL" id="MDQ1033312.1"/>
    </source>
</evidence>
<gene>
    <name evidence="1" type="ORF">QF035_010894</name>
</gene>
<proteinExistence type="predicted"/>
<name>A0ABU0TCE3_9ACTN</name>
<dbReference type="EMBL" id="JAUSZI010000002">
    <property type="protein sequence ID" value="MDQ1033312.1"/>
    <property type="molecule type" value="Genomic_DNA"/>
</dbReference>
<organism evidence="1 2">
    <name type="scientific">Streptomyces umbrinus</name>
    <dbReference type="NCBI Taxonomy" id="67370"/>
    <lineage>
        <taxon>Bacteria</taxon>
        <taxon>Bacillati</taxon>
        <taxon>Actinomycetota</taxon>
        <taxon>Actinomycetes</taxon>
        <taxon>Kitasatosporales</taxon>
        <taxon>Streptomycetaceae</taxon>
        <taxon>Streptomyces</taxon>
        <taxon>Streptomyces phaeochromogenes group</taxon>
    </lineage>
</organism>
<dbReference type="Proteomes" id="UP001230328">
    <property type="component" value="Unassembled WGS sequence"/>
</dbReference>
<reference evidence="1 2" key="1">
    <citation type="submission" date="2023-07" db="EMBL/GenBank/DDBJ databases">
        <title>Comparative genomics of wheat-associated soil bacteria to identify genetic determinants of phenazine resistance.</title>
        <authorList>
            <person name="Mouncey N."/>
        </authorList>
    </citation>
    <scope>NUCLEOTIDE SEQUENCE [LARGE SCALE GENOMIC DNA]</scope>
    <source>
        <strain evidence="1 2">V2I4</strain>
    </source>
</reference>